<comment type="catalytic activity">
    <reaction evidence="10 12">
        <text>O-phospho-L-threonyl-[protein] + H2O = L-threonyl-[protein] + phosphate</text>
        <dbReference type="Rhea" id="RHEA:47004"/>
        <dbReference type="Rhea" id="RHEA-COMP:11060"/>
        <dbReference type="Rhea" id="RHEA-COMP:11605"/>
        <dbReference type="ChEBI" id="CHEBI:15377"/>
        <dbReference type="ChEBI" id="CHEBI:30013"/>
        <dbReference type="ChEBI" id="CHEBI:43474"/>
        <dbReference type="ChEBI" id="CHEBI:61977"/>
        <dbReference type="EC" id="3.1.3.16"/>
    </reaction>
</comment>
<dbReference type="PANTHER" id="PTHR14732:SF0">
    <property type="entry name" value="RNA POLYMERASE II SUBUNIT B1 CTD PHOSPHATASE RPAP2-RELATED"/>
    <property type="match status" value="1"/>
</dbReference>
<comment type="similarity">
    <text evidence="2 11 12">Belongs to the RPAP2 family.</text>
</comment>
<dbReference type="InterPro" id="IPR007308">
    <property type="entry name" value="Rtr1/RPAP2_dom"/>
</dbReference>
<feature type="compositionally biased region" description="Polar residues" evidence="13">
    <location>
        <begin position="201"/>
        <end position="215"/>
    </location>
</feature>
<keyword evidence="6 12" id="KW-0862">Zinc</keyword>
<feature type="compositionally biased region" description="Basic and acidic residues" evidence="13">
    <location>
        <begin position="190"/>
        <end position="200"/>
    </location>
</feature>
<organism evidence="15 16">
    <name type="scientific">Microctonus hyperodae</name>
    <name type="common">Parasitoid wasp</name>
    <dbReference type="NCBI Taxonomy" id="165561"/>
    <lineage>
        <taxon>Eukaryota</taxon>
        <taxon>Metazoa</taxon>
        <taxon>Ecdysozoa</taxon>
        <taxon>Arthropoda</taxon>
        <taxon>Hexapoda</taxon>
        <taxon>Insecta</taxon>
        <taxon>Pterygota</taxon>
        <taxon>Neoptera</taxon>
        <taxon>Endopterygota</taxon>
        <taxon>Hymenoptera</taxon>
        <taxon>Apocrita</taxon>
        <taxon>Ichneumonoidea</taxon>
        <taxon>Braconidae</taxon>
        <taxon>Euphorinae</taxon>
        <taxon>Microctonus</taxon>
    </lineage>
</organism>
<accession>A0AA39G3G7</accession>
<evidence type="ECO:0000313" key="16">
    <source>
        <dbReference type="Proteomes" id="UP001168972"/>
    </source>
</evidence>
<evidence type="ECO:0000256" key="4">
    <source>
        <dbReference type="ARBA" id="ARBA00022771"/>
    </source>
</evidence>
<proteinExistence type="inferred from homology"/>
<evidence type="ECO:0000256" key="10">
    <source>
        <dbReference type="ARBA" id="ARBA00048336"/>
    </source>
</evidence>
<comment type="subcellular location">
    <subcellularLocation>
        <location evidence="1 12">Nucleus</location>
    </subcellularLocation>
</comment>
<comment type="function">
    <text evidence="12">Putative RNA polymerase II subunit B1 C-terminal domain (CTD) phosphatase involved in RNA polymerase II transcription regulation.</text>
</comment>
<reference evidence="15" key="2">
    <citation type="submission" date="2023-03" db="EMBL/GenBank/DDBJ databases">
        <authorList>
            <person name="Inwood S.N."/>
            <person name="Skelly J.G."/>
            <person name="Guhlin J."/>
            <person name="Harrop T.W.R."/>
            <person name="Goldson S.G."/>
            <person name="Dearden P.K."/>
        </authorList>
    </citation>
    <scope>NUCLEOTIDE SEQUENCE</scope>
    <source>
        <strain evidence="15">Lincoln</strain>
        <tissue evidence="15">Whole body</tissue>
    </source>
</reference>
<keyword evidence="4 12" id="KW-0863">Zinc-finger</keyword>
<evidence type="ECO:0000313" key="15">
    <source>
        <dbReference type="EMBL" id="KAK0180688.1"/>
    </source>
</evidence>
<gene>
    <name evidence="15" type="ORF">PV327_003046</name>
</gene>
<dbReference type="InterPro" id="IPR039693">
    <property type="entry name" value="Rtr1/RPAP2"/>
</dbReference>
<protein>
    <recommendedName>
        <fullName evidence="12">RNA polymerase II subunit B1 CTD phosphatase RPAP2 homolog</fullName>
        <ecNumber evidence="12">3.1.3.16</ecNumber>
    </recommendedName>
</protein>
<feature type="compositionally biased region" description="Polar residues" evidence="13">
    <location>
        <begin position="301"/>
        <end position="311"/>
    </location>
</feature>
<evidence type="ECO:0000256" key="1">
    <source>
        <dbReference type="ARBA" id="ARBA00004123"/>
    </source>
</evidence>
<feature type="domain" description="RTR1-type" evidence="14">
    <location>
        <begin position="61"/>
        <end position="144"/>
    </location>
</feature>
<sequence length="589" mass="67715">MNITSMKNQRANRANRIKAAKAAKNVPTDILLKKKAECDAKALKIVEHLVEPMVEVEWLLQNLGQINRSHLEDVAEERAIVKLCGYVLCNNPLTKIVNKKYQISTLKNKVYDVEKVKNFCSYLCYSAMEHLMIQMFTSPLWLRSEEEIPEFTILPQSGKNIKCPPGVEVNIMGVELLEDDEVALLRKKQNKSDTKLEENIKSPSQTPNYPTQSREFNPVSLDKKDEIICDEKINQLIDKDSNNICSKIENPNCTNLNLQLSKDELKSTEIISEPDVETKLSLIKNSPTKVTVDQLKIHETPQSPIDNSKSAESNRKKINSKIKTKSTTSFESLTTRIEQSFTEWITQDTINLLHGEETDKQKIIDNITREEKYTALCRKLNYIQLQEEKEERSSTTQLHDLKPAPHFSILKEEAKNLEIKVRSFYEGKMNIPLPNEHNEKSDEIQETENNIPLMDAHHPRAIRRRIFLDKLNKVLPDLLSALVDYGKIQDIYNFDKTTIIKTLISTFDLSPTNIVFRTAEWTLVGLIIIKMLGIIDPNIKSLLLTKKATMYISMILMALKLDSNYLDYLINSRTKPLKINYYDSTDESE</sequence>
<dbReference type="GO" id="GO:0005634">
    <property type="term" value="C:nucleus"/>
    <property type="evidence" value="ECO:0007669"/>
    <property type="project" value="UniProtKB-SubCell"/>
</dbReference>
<dbReference type="GO" id="GO:0005737">
    <property type="term" value="C:cytoplasm"/>
    <property type="evidence" value="ECO:0007669"/>
    <property type="project" value="TreeGrafter"/>
</dbReference>
<evidence type="ECO:0000256" key="2">
    <source>
        <dbReference type="ARBA" id="ARBA00005676"/>
    </source>
</evidence>
<feature type="region of interest" description="Disordered" evidence="13">
    <location>
        <begin position="188"/>
        <end position="216"/>
    </location>
</feature>
<evidence type="ECO:0000256" key="8">
    <source>
        <dbReference type="ARBA" id="ARBA00023242"/>
    </source>
</evidence>
<evidence type="ECO:0000256" key="3">
    <source>
        <dbReference type="ARBA" id="ARBA00022723"/>
    </source>
</evidence>
<comment type="catalytic activity">
    <reaction evidence="9 12">
        <text>O-phospho-L-seryl-[protein] + H2O = L-seryl-[protein] + phosphate</text>
        <dbReference type="Rhea" id="RHEA:20629"/>
        <dbReference type="Rhea" id="RHEA-COMP:9863"/>
        <dbReference type="Rhea" id="RHEA-COMP:11604"/>
        <dbReference type="ChEBI" id="CHEBI:15377"/>
        <dbReference type="ChEBI" id="CHEBI:29999"/>
        <dbReference type="ChEBI" id="CHEBI:43474"/>
        <dbReference type="ChEBI" id="CHEBI:83421"/>
        <dbReference type="EC" id="3.1.3.16"/>
    </reaction>
</comment>
<dbReference type="Pfam" id="PF04181">
    <property type="entry name" value="RPAP2_Rtr1"/>
    <property type="match status" value="1"/>
</dbReference>
<dbReference type="GO" id="GO:0043175">
    <property type="term" value="F:RNA polymerase core enzyme binding"/>
    <property type="evidence" value="ECO:0007669"/>
    <property type="project" value="UniProtKB-UniRule"/>
</dbReference>
<evidence type="ECO:0000256" key="9">
    <source>
        <dbReference type="ARBA" id="ARBA00047761"/>
    </source>
</evidence>
<dbReference type="EC" id="3.1.3.16" evidence="12"/>
<keyword evidence="8 12" id="KW-0539">Nucleus</keyword>
<evidence type="ECO:0000256" key="12">
    <source>
        <dbReference type="RuleBase" id="RU367080"/>
    </source>
</evidence>
<reference evidence="15" key="1">
    <citation type="journal article" date="2023" name="bioRxiv">
        <title>Scaffold-level genome assemblies of two parasitoid biocontrol wasps reveal the parthenogenesis mechanism and an associated novel virus.</title>
        <authorList>
            <person name="Inwood S."/>
            <person name="Skelly J."/>
            <person name="Guhlin J."/>
            <person name="Harrop T."/>
            <person name="Goldson S."/>
            <person name="Dearden P."/>
        </authorList>
    </citation>
    <scope>NUCLEOTIDE SEQUENCE</scope>
    <source>
        <strain evidence="15">Lincoln</strain>
        <tissue evidence="15">Whole body</tissue>
    </source>
</reference>
<dbReference type="GO" id="GO:0008270">
    <property type="term" value="F:zinc ion binding"/>
    <property type="evidence" value="ECO:0007669"/>
    <property type="project" value="UniProtKB-KW"/>
</dbReference>
<keyword evidence="3 12" id="KW-0479">Metal-binding</keyword>
<evidence type="ECO:0000256" key="11">
    <source>
        <dbReference type="PROSITE-ProRule" id="PRU00812"/>
    </source>
</evidence>
<feature type="region of interest" description="Disordered" evidence="13">
    <location>
        <begin position="301"/>
        <end position="320"/>
    </location>
</feature>
<evidence type="ECO:0000256" key="5">
    <source>
        <dbReference type="ARBA" id="ARBA00022801"/>
    </source>
</evidence>
<dbReference type="InterPro" id="IPR038534">
    <property type="entry name" value="Rtr1/RPAP2_sf"/>
</dbReference>
<dbReference type="AlphaFoldDB" id="A0AA39G3G7"/>
<dbReference type="PROSITE" id="PS51479">
    <property type="entry name" value="ZF_RTR1"/>
    <property type="match status" value="1"/>
</dbReference>
<evidence type="ECO:0000256" key="7">
    <source>
        <dbReference type="ARBA" id="ARBA00022912"/>
    </source>
</evidence>
<keyword evidence="5 12" id="KW-0378">Hydrolase</keyword>
<keyword evidence="16" id="KW-1185">Reference proteome</keyword>
<comment type="caution">
    <text evidence="15">The sequence shown here is derived from an EMBL/GenBank/DDBJ whole genome shotgun (WGS) entry which is preliminary data.</text>
</comment>
<evidence type="ECO:0000256" key="13">
    <source>
        <dbReference type="SAM" id="MobiDB-lite"/>
    </source>
</evidence>
<dbReference type="PANTHER" id="PTHR14732">
    <property type="entry name" value="RNA POLYMERASE II SUBUNIT B1 CTD PHOSPHATASE RPAP2-RELATED"/>
    <property type="match status" value="1"/>
</dbReference>
<dbReference type="Proteomes" id="UP001168972">
    <property type="component" value="Unassembled WGS sequence"/>
</dbReference>
<name>A0AA39G3G7_MICHY</name>
<keyword evidence="7 12" id="KW-0904">Protein phosphatase</keyword>
<dbReference type="EMBL" id="JAQQBR010000002">
    <property type="protein sequence ID" value="KAK0180688.1"/>
    <property type="molecule type" value="Genomic_DNA"/>
</dbReference>
<evidence type="ECO:0000256" key="6">
    <source>
        <dbReference type="ARBA" id="ARBA00022833"/>
    </source>
</evidence>
<evidence type="ECO:0000259" key="14">
    <source>
        <dbReference type="PROSITE" id="PS51479"/>
    </source>
</evidence>
<dbReference type="Gene3D" id="1.25.40.820">
    <property type="match status" value="1"/>
</dbReference>
<dbReference type="GO" id="GO:0008420">
    <property type="term" value="F:RNA polymerase II CTD heptapeptide repeat phosphatase activity"/>
    <property type="evidence" value="ECO:0007669"/>
    <property type="project" value="UniProtKB-UniRule"/>
</dbReference>